<evidence type="ECO:0000313" key="2">
    <source>
        <dbReference type="EMBL" id="MCW4471708.1"/>
    </source>
</evidence>
<dbReference type="EMBL" id="JAPCHY010000003">
    <property type="protein sequence ID" value="MCW4471708.1"/>
    <property type="molecule type" value="Genomic_DNA"/>
</dbReference>
<gene>
    <name evidence="2" type="ORF">OK345_04200</name>
</gene>
<feature type="chain" id="PRO_5047019107" evidence="1">
    <location>
        <begin position="20"/>
        <end position="214"/>
    </location>
</feature>
<evidence type="ECO:0000313" key="3">
    <source>
        <dbReference type="Proteomes" id="UP001209922"/>
    </source>
</evidence>
<protein>
    <submittedName>
        <fullName evidence="2">Uncharacterized protein</fullName>
    </submittedName>
</protein>
<comment type="caution">
    <text evidence="2">The sequence shown here is derived from an EMBL/GenBank/DDBJ whole genome shotgun (WGS) entry which is preliminary data.</text>
</comment>
<sequence length="214" mass="22838">MRAAAMAVLLALPAAQAWAARTCSTDLGQGWPPAVGNYGEAVERLFDGARTPMLSLVVLPPRGVESGVSLTPAGDGQDWILRSSVADKRVYNWNSNSRGGGLELRVDQSPKQDEVPMPAALAQRLVRTWQAALEGEVPADVRAPVLEGEVLSFQVDGARYSGSRPGCGAGKLMLEQVSLLVTASDTKEKKRDRRWSDLEASLDELQQLLTGAAG</sequence>
<keyword evidence="1" id="KW-0732">Signal</keyword>
<dbReference type="RefSeq" id="WP_265126671.1">
    <property type="nucleotide sequence ID" value="NZ_JAPCHY010000003.1"/>
</dbReference>
<accession>A0ABT3JT97</accession>
<dbReference type="Proteomes" id="UP001209922">
    <property type="component" value="Unassembled WGS sequence"/>
</dbReference>
<organism evidence="2 3">
    <name type="scientific">Xanthomonas chitinilytica</name>
    <dbReference type="NCBI Taxonomy" id="2989819"/>
    <lineage>
        <taxon>Bacteria</taxon>
        <taxon>Pseudomonadati</taxon>
        <taxon>Pseudomonadota</taxon>
        <taxon>Gammaproteobacteria</taxon>
        <taxon>Lysobacterales</taxon>
        <taxon>Lysobacteraceae</taxon>
        <taxon>Xanthomonas</taxon>
    </lineage>
</organism>
<feature type="signal peptide" evidence="1">
    <location>
        <begin position="1"/>
        <end position="19"/>
    </location>
</feature>
<proteinExistence type="predicted"/>
<reference evidence="2 3" key="1">
    <citation type="submission" date="2022-10" db="EMBL/GenBank/DDBJ databases">
        <title>Xanthomonas sp. H13-6.</title>
        <authorList>
            <person name="Liu X."/>
            <person name="Deng Z."/>
            <person name="Jiang Y."/>
            <person name="Yu T."/>
            <person name="Ai J."/>
        </authorList>
    </citation>
    <scope>NUCLEOTIDE SEQUENCE [LARGE SCALE GENOMIC DNA]</scope>
    <source>
        <strain evidence="2 3">H13-6</strain>
    </source>
</reference>
<name>A0ABT3JT97_9XANT</name>
<keyword evidence="3" id="KW-1185">Reference proteome</keyword>
<evidence type="ECO:0000256" key="1">
    <source>
        <dbReference type="SAM" id="SignalP"/>
    </source>
</evidence>